<evidence type="ECO:0000313" key="2">
    <source>
        <dbReference type="EMBL" id="GAW04618.1"/>
    </source>
</evidence>
<sequence>MKPHTPLMTLHRNLPSSLCITKSLLTAFVQFLKSAYASSKPSRTINPRKNDPTPPSTPSAASNPKVTSYPPQRVRTP</sequence>
<evidence type="ECO:0000313" key="3">
    <source>
        <dbReference type="Proteomes" id="UP000188533"/>
    </source>
</evidence>
<proteinExistence type="predicted"/>
<dbReference type="Proteomes" id="UP000188533">
    <property type="component" value="Unassembled WGS sequence"/>
</dbReference>
<keyword evidence="3" id="KW-1185">Reference proteome</keyword>
<protein>
    <submittedName>
        <fullName evidence="2">Uncharacterized protein</fullName>
    </submittedName>
</protein>
<name>A0A1Q3EBN5_LENED</name>
<feature type="region of interest" description="Disordered" evidence="1">
    <location>
        <begin position="38"/>
        <end position="77"/>
    </location>
</feature>
<dbReference type="EMBL" id="BDGU01000200">
    <property type="protein sequence ID" value="GAW04618.1"/>
    <property type="molecule type" value="Genomic_DNA"/>
</dbReference>
<organism evidence="2 3">
    <name type="scientific">Lentinula edodes</name>
    <name type="common">Shiitake mushroom</name>
    <name type="synonym">Lentinus edodes</name>
    <dbReference type="NCBI Taxonomy" id="5353"/>
    <lineage>
        <taxon>Eukaryota</taxon>
        <taxon>Fungi</taxon>
        <taxon>Dikarya</taxon>
        <taxon>Basidiomycota</taxon>
        <taxon>Agaricomycotina</taxon>
        <taxon>Agaricomycetes</taxon>
        <taxon>Agaricomycetidae</taxon>
        <taxon>Agaricales</taxon>
        <taxon>Marasmiineae</taxon>
        <taxon>Omphalotaceae</taxon>
        <taxon>Lentinula</taxon>
    </lineage>
</organism>
<evidence type="ECO:0000256" key="1">
    <source>
        <dbReference type="SAM" id="MobiDB-lite"/>
    </source>
</evidence>
<comment type="caution">
    <text evidence="2">The sequence shown here is derived from an EMBL/GenBank/DDBJ whole genome shotgun (WGS) entry which is preliminary data.</text>
</comment>
<gene>
    <name evidence="2" type="ORF">LENED_006423</name>
</gene>
<dbReference type="AlphaFoldDB" id="A0A1Q3EBN5"/>
<reference evidence="2 3" key="2">
    <citation type="submission" date="2017-02" db="EMBL/GenBank/DDBJ databases">
        <title>A genome survey and senescence transcriptome analysis in Lentinula edodes.</title>
        <authorList>
            <person name="Sakamoto Y."/>
            <person name="Nakade K."/>
            <person name="Sato S."/>
            <person name="Yoshida Y."/>
            <person name="Miyazaki K."/>
            <person name="Natsume S."/>
            <person name="Konno N."/>
        </authorList>
    </citation>
    <scope>NUCLEOTIDE SEQUENCE [LARGE SCALE GENOMIC DNA]</scope>
    <source>
        <strain evidence="2 3">NBRC 111202</strain>
    </source>
</reference>
<accession>A0A1Q3EBN5</accession>
<feature type="compositionally biased region" description="Polar residues" evidence="1">
    <location>
        <begin position="38"/>
        <end position="47"/>
    </location>
</feature>
<reference evidence="2 3" key="1">
    <citation type="submission" date="2016-08" db="EMBL/GenBank/DDBJ databases">
        <authorList>
            <consortium name="Lentinula edodes genome sequencing consortium"/>
            <person name="Sakamoto Y."/>
            <person name="Nakade K."/>
            <person name="Sato S."/>
            <person name="Yoshida Y."/>
            <person name="Miyazaki K."/>
            <person name="Natsume S."/>
            <person name="Konno N."/>
        </authorList>
    </citation>
    <scope>NUCLEOTIDE SEQUENCE [LARGE SCALE GENOMIC DNA]</scope>
    <source>
        <strain evidence="2 3">NBRC 111202</strain>
    </source>
</reference>